<evidence type="ECO:0000256" key="1">
    <source>
        <dbReference type="SAM" id="Coils"/>
    </source>
</evidence>
<sequence>MDETNRHDKSFSWSQVTHQRFLEAVETVSQLEVSTSDSNSKPAPTVQESDSEVTDKAENVAESPKERVRQDEKVAERVNEFLVAMNSRMDKLEEVVTSLKEQLRERDSRIDTVLSSIRHFLDHGPSQTTKTLKEEDSISEVTPYMARKTKSERSFDMQEERDARLKQDTEEHKVETDVVNFGSPARERKLPTSGSMEILEIDDSEDEASSSIKPNRSLGKSCSSAIENNANDEASPSTQNNSSESCQRTFSRQTLCDKIGGAIQSTLVRVTESRKPLAIERNIDVYVCPNIDQNPWCPDAPGKHGYMFVGLTVDHSTFVTKERRHIFLGERKTKNKSLDMTYLGLYECLRVDPLTVNEWESLSSDVQRAYSQLTKSRTKDQRPWESIKDDYSSGRIHVPCVRLTCVEYDHKLYEGLCSSRLEAIRNSETSSRTGTAKRPHRPSLKARSDLGDEDEDDHRETSQKRRKL</sequence>
<dbReference type="Pfam" id="PF20411">
    <property type="entry name" value="DUF6697"/>
    <property type="match status" value="1"/>
</dbReference>
<feature type="region of interest" description="Disordered" evidence="2">
    <location>
        <begin position="30"/>
        <end position="72"/>
    </location>
</feature>
<feature type="compositionally biased region" description="Basic and acidic residues" evidence="2">
    <location>
        <begin position="149"/>
        <end position="176"/>
    </location>
</feature>
<evidence type="ECO:0000313" key="4">
    <source>
        <dbReference type="EMBL" id="KAK7058861.1"/>
    </source>
</evidence>
<feature type="domain" description="DUF6697" evidence="3">
    <location>
        <begin position="249"/>
        <end position="417"/>
    </location>
</feature>
<feature type="compositionally biased region" description="Polar residues" evidence="2">
    <location>
        <begin position="218"/>
        <end position="246"/>
    </location>
</feature>
<feature type="compositionally biased region" description="Basic residues" evidence="2">
    <location>
        <begin position="435"/>
        <end position="444"/>
    </location>
</feature>
<evidence type="ECO:0000259" key="3">
    <source>
        <dbReference type="Pfam" id="PF20411"/>
    </source>
</evidence>
<feature type="compositionally biased region" description="Polar residues" evidence="2">
    <location>
        <begin position="30"/>
        <end position="48"/>
    </location>
</feature>
<keyword evidence="1" id="KW-0175">Coiled coil</keyword>
<proteinExistence type="predicted"/>
<dbReference type="InterPro" id="IPR046520">
    <property type="entry name" value="DUF6697"/>
</dbReference>
<evidence type="ECO:0000313" key="5">
    <source>
        <dbReference type="Proteomes" id="UP001383192"/>
    </source>
</evidence>
<keyword evidence="5" id="KW-1185">Reference proteome</keyword>
<gene>
    <name evidence="4" type="ORF">VNI00_001485</name>
</gene>
<feature type="compositionally biased region" description="Basic and acidic residues" evidence="2">
    <location>
        <begin position="53"/>
        <end position="72"/>
    </location>
</feature>
<accession>A0AAW0E346</accession>
<dbReference type="EMBL" id="JAYKXP010000004">
    <property type="protein sequence ID" value="KAK7058861.1"/>
    <property type="molecule type" value="Genomic_DNA"/>
</dbReference>
<feature type="region of interest" description="Disordered" evidence="2">
    <location>
        <begin position="149"/>
        <end position="246"/>
    </location>
</feature>
<dbReference type="AlphaFoldDB" id="A0AAW0E346"/>
<feature type="coiled-coil region" evidence="1">
    <location>
        <begin position="82"/>
        <end position="109"/>
    </location>
</feature>
<protein>
    <recommendedName>
        <fullName evidence="3">DUF6697 domain-containing protein</fullName>
    </recommendedName>
</protein>
<name>A0AAW0E346_9AGAR</name>
<feature type="compositionally biased region" description="Acidic residues" evidence="2">
    <location>
        <begin position="199"/>
        <end position="208"/>
    </location>
</feature>
<evidence type="ECO:0000256" key="2">
    <source>
        <dbReference type="SAM" id="MobiDB-lite"/>
    </source>
</evidence>
<comment type="caution">
    <text evidence="4">The sequence shown here is derived from an EMBL/GenBank/DDBJ whole genome shotgun (WGS) entry which is preliminary data.</text>
</comment>
<feature type="compositionally biased region" description="Basic and acidic residues" evidence="2">
    <location>
        <begin position="458"/>
        <end position="468"/>
    </location>
</feature>
<dbReference type="Proteomes" id="UP001383192">
    <property type="component" value="Unassembled WGS sequence"/>
</dbReference>
<feature type="region of interest" description="Disordered" evidence="2">
    <location>
        <begin position="427"/>
        <end position="468"/>
    </location>
</feature>
<reference evidence="4 5" key="1">
    <citation type="submission" date="2024-01" db="EMBL/GenBank/DDBJ databases">
        <title>A draft genome for a cacao thread blight-causing isolate of Paramarasmius palmivorus.</title>
        <authorList>
            <person name="Baruah I.K."/>
            <person name="Bukari Y."/>
            <person name="Amoako-Attah I."/>
            <person name="Meinhardt L.W."/>
            <person name="Bailey B.A."/>
            <person name="Cohen S.P."/>
        </authorList>
    </citation>
    <scope>NUCLEOTIDE SEQUENCE [LARGE SCALE GENOMIC DNA]</scope>
    <source>
        <strain evidence="4 5">GH-12</strain>
    </source>
</reference>
<organism evidence="4 5">
    <name type="scientific">Paramarasmius palmivorus</name>
    <dbReference type="NCBI Taxonomy" id="297713"/>
    <lineage>
        <taxon>Eukaryota</taxon>
        <taxon>Fungi</taxon>
        <taxon>Dikarya</taxon>
        <taxon>Basidiomycota</taxon>
        <taxon>Agaricomycotina</taxon>
        <taxon>Agaricomycetes</taxon>
        <taxon>Agaricomycetidae</taxon>
        <taxon>Agaricales</taxon>
        <taxon>Marasmiineae</taxon>
        <taxon>Marasmiaceae</taxon>
        <taxon>Paramarasmius</taxon>
    </lineage>
</organism>